<reference evidence="3" key="1">
    <citation type="journal article" date="2015" name="Nature">
        <title>Complex archaea that bridge the gap between prokaryotes and eukaryotes.</title>
        <authorList>
            <person name="Spang A."/>
            <person name="Saw J.H."/>
            <person name="Jorgensen S.L."/>
            <person name="Zaremba-Niedzwiedzka K."/>
            <person name="Martijn J."/>
            <person name="Lind A.E."/>
            <person name="van Eijk R."/>
            <person name="Schleper C."/>
            <person name="Guy L."/>
            <person name="Ettema T.J."/>
        </authorList>
    </citation>
    <scope>NUCLEOTIDE SEQUENCE</scope>
</reference>
<dbReference type="AlphaFoldDB" id="A0A0F9T4M2"/>
<protein>
    <submittedName>
        <fullName evidence="3">Uncharacterized protein</fullName>
    </submittedName>
</protein>
<dbReference type="EMBL" id="LAZR01000418">
    <property type="protein sequence ID" value="KKN69762.1"/>
    <property type="molecule type" value="Genomic_DNA"/>
</dbReference>
<comment type="caution">
    <text evidence="3">The sequence shown here is derived from an EMBL/GenBank/DDBJ whole genome shotgun (WGS) entry which is preliminary data.</text>
</comment>
<name>A0A0F9T4M2_9ZZZZ</name>
<evidence type="ECO:0000313" key="3">
    <source>
        <dbReference type="EMBL" id="KKN69762.1"/>
    </source>
</evidence>
<feature type="coiled-coil region" evidence="1">
    <location>
        <begin position="134"/>
        <end position="161"/>
    </location>
</feature>
<evidence type="ECO:0000256" key="2">
    <source>
        <dbReference type="SAM" id="MobiDB-lite"/>
    </source>
</evidence>
<keyword evidence="1" id="KW-0175">Coiled coil</keyword>
<proteinExistence type="predicted"/>
<evidence type="ECO:0000256" key="1">
    <source>
        <dbReference type="SAM" id="Coils"/>
    </source>
</evidence>
<feature type="compositionally biased region" description="Basic residues" evidence="2">
    <location>
        <begin position="1019"/>
        <end position="1036"/>
    </location>
</feature>
<organism evidence="3">
    <name type="scientific">marine sediment metagenome</name>
    <dbReference type="NCBI Taxonomy" id="412755"/>
    <lineage>
        <taxon>unclassified sequences</taxon>
        <taxon>metagenomes</taxon>
        <taxon>ecological metagenomes</taxon>
    </lineage>
</organism>
<sequence length="1036" mass="116922">ATEKIGFDRLLKPGKRTIMAALKKGGWEGAQEVIETMGHNLLEYFGYDYRKPSDIPTAVKAAFDHIMDGWQDALVGGIGAGGIVSVVMPGVRGKELNEPDIIPPTVEELTKKPIEEIEPQTEDHAIGYQYGLTNEQVDSRLNEAELRYRELQLKDKRTQEEFEEFVHLKENRTNIEALIEQETKPITPPKIKRTQKNLLALGHKIAREAELSDEEYRDFAEIVTGKRSMKDMSKAERNEFVSALEESYGTPKELTPEDYDMPITVAGRATSMRKIFNEVGKTLETLAPRREIPAVIKIGFGEDSIWQRAKNFATGIDNTPPYHLARILDSGMEGIFSEVLDKGIQHGVEIAAGHGRQVTEVLLNRLQELGVTDNDLAKMGRSVNPRFRTHQMISEGAATETFTETINNQNYEMTWANLIHIYLYSNQEAGMRHIKGGGLVIHGNMTGKISEERINNIRQKVEENPKAKAVADTILEIGEKIWKPSINMVSQRTEGKDIATEPNWFGLRVFMPPRLAGKIRIGKMGQFGVNFIEDKGIFHDRTKNTLPLIVSDVFSEFSSFENATAEYVGLAEATRTSRTLLNNSNIATTLDQKGYGRVRHNILAIHKQAQSLPVSEGNFSAFFARRLPALYRAVLHANPGLVASQKTSTSNYGAYVSPKYMKNVVAGLSWKNIQRTLRLSNIAWDRFHMAHSSLALGEMAQSDAVLRMWTGGKSSDINKMGWAIKMADGSALADGMVMAWEEYQDARNDTIEGFSAEWWANKDVDNMPEMNIEMWEEIQTKKEDATPEERQIAEQWKNLVTKRAEYLWQRTQPSWDKHNRSYLTSQKGLRRVYLLFRSFHEKSLTIFNEAKLDYEHSSKSLDDKAKFVQKGGAVLTGYAVNKFIRLAMAALLYRERKSIVKIGEEFLTSWMDMFPVFGKALKITVNRFIDTLAGEKTSYIGEALESFPVRVVNMALKAPPDMAEAIAHLLKGETEEAEEAFMRGIGRLGENVGMLYGYPVPRVKRLGAWLEEEKEGKPTGRRAPAKRTAPSRRSPR</sequence>
<feature type="non-terminal residue" evidence="3">
    <location>
        <position position="1"/>
    </location>
</feature>
<feature type="region of interest" description="Disordered" evidence="2">
    <location>
        <begin position="1012"/>
        <end position="1036"/>
    </location>
</feature>
<accession>A0A0F9T4M2</accession>
<gene>
    <name evidence="3" type="ORF">LCGC14_0437080</name>
</gene>